<evidence type="ECO:0000256" key="7">
    <source>
        <dbReference type="SAM" id="MobiDB-lite"/>
    </source>
</evidence>
<feature type="region of interest" description="Disordered" evidence="7">
    <location>
        <begin position="1"/>
        <end position="133"/>
    </location>
</feature>
<evidence type="ECO:0000313" key="10">
    <source>
        <dbReference type="Proteomes" id="UP000288805"/>
    </source>
</evidence>
<dbReference type="GO" id="GO:0051213">
    <property type="term" value="F:dioxygenase activity"/>
    <property type="evidence" value="ECO:0007669"/>
    <property type="project" value="UniProtKB-KW"/>
</dbReference>
<dbReference type="InterPro" id="IPR004574">
    <property type="entry name" value="Alkb"/>
</dbReference>
<comment type="caution">
    <text evidence="9">The sequence shown here is derived from an EMBL/GenBank/DDBJ whole genome shotgun (WGS) entry which is preliminary data.</text>
</comment>
<dbReference type="PROSITE" id="PS51471">
    <property type="entry name" value="FE2OG_OXY"/>
    <property type="match status" value="1"/>
</dbReference>
<evidence type="ECO:0000256" key="3">
    <source>
        <dbReference type="ARBA" id="ARBA00022964"/>
    </source>
</evidence>
<keyword evidence="4" id="KW-0560">Oxidoreductase</keyword>
<feature type="domain" description="Fe2OG dioxygenase" evidence="8">
    <location>
        <begin position="371"/>
        <end position="481"/>
    </location>
</feature>
<reference evidence="9 10" key="1">
    <citation type="journal article" date="2018" name="PLoS Genet.">
        <title>Population sequencing reveals clonal diversity and ancestral inbreeding in the grapevine cultivar Chardonnay.</title>
        <authorList>
            <person name="Roach M.J."/>
            <person name="Johnson D.L."/>
            <person name="Bohlmann J."/>
            <person name="van Vuuren H.J."/>
            <person name="Jones S.J."/>
            <person name="Pretorius I.S."/>
            <person name="Schmidt S.A."/>
            <person name="Borneman A.R."/>
        </authorList>
    </citation>
    <scope>NUCLEOTIDE SEQUENCE [LARGE SCALE GENOMIC DNA]</scope>
    <source>
        <strain evidence="10">cv. Chardonnay</strain>
        <tissue evidence="9">Leaf</tissue>
    </source>
</reference>
<dbReference type="PANTHER" id="PTHR16557">
    <property type="entry name" value="ALKYLATED DNA REPAIR PROTEIN ALKB-RELATED"/>
    <property type="match status" value="1"/>
</dbReference>
<feature type="compositionally biased region" description="Basic and acidic residues" evidence="7">
    <location>
        <begin position="41"/>
        <end position="55"/>
    </location>
</feature>
<organism evidence="9 10">
    <name type="scientific">Vitis vinifera</name>
    <name type="common">Grape</name>
    <dbReference type="NCBI Taxonomy" id="29760"/>
    <lineage>
        <taxon>Eukaryota</taxon>
        <taxon>Viridiplantae</taxon>
        <taxon>Streptophyta</taxon>
        <taxon>Embryophyta</taxon>
        <taxon>Tracheophyta</taxon>
        <taxon>Spermatophyta</taxon>
        <taxon>Magnoliopsida</taxon>
        <taxon>eudicotyledons</taxon>
        <taxon>Gunneridae</taxon>
        <taxon>Pentapetalae</taxon>
        <taxon>rosids</taxon>
        <taxon>Vitales</taxon>
        <taxon>Vitaceae</taxon>
        <taxon>Viteae</taxon>
        <taxon>Vitis</taxon>
    </lineage>
</organism>
<comment type="similarity">
    <text evidence="1">Belongs to the alkB family.</text>
</comment>
<evidence type="ECO:0000313" key="9">
    <source>
        <dbReference type="EMBL" id="RVX16863.1"/>
    </source>
</evidence>
<dbReference type="AlphaFoldDB" id="A0A438K6N0"/>
<dbReference type="PANTHER" id="PTHR16557:SF2">
    <property type="entry name" value="NUCLEIC ACID DIOXYGENASE ALKBH1"/>
    <property type="match status" value="1"/>
</dbReference>
<dbReference type="Pfam" id="PF13532">
    <property type="entry name" value="2OG-FeII_Oxy_2"/>
    <property type="match status" value="1"/>
</dbReference>
<feature type="binding site" evidence="6">
    <location>
        <position position="389"/>
    </location>
    <ligand>
        <name>Fe cation</name>
        <dbReference type="ChEBI" id="CHEBI:24875"/>
        <note>catalytic</note>
    </ligand>
</feature>
<keyword evidence="3 9" id="KW-0223">Dioxygenase</keyword>
<evidence type="ECO:0000256" key="6">
    <source>
        <dbReference type="PIRSR" id="PIRSR604574-2"/>
    </source>
</evidence>
<feature type="binding site" evidence="6">
    <location>
        <position position="391"/>
    </location>
    <ligand>
        <name>Fe cation</name>
        <dbReference type="ChEBI" id="CHEBI:24875"/>
        <note>catalytic</note>
    </ligand>
</feature>
<dbReference type="InterPro" id="IPR037151">
    <property type="entry name" value="AlkB-like_sf"/>
</dbReference>
<dbReference type="Gene3D" id="2.60.120.590">
    <property type="entry name" value="Alpha-ketoglutarate-dependent dioxygenase AlkB-like"/>
    <property type="match status" value="1"/>
</dbReference>
<accession>A0A438K6N0</accession>
<feature type="compositionally biased region" description="Low complexity" evidence="7">
    <location>
        <begin position="106"/>
        <end position="120"/>
    </location>
</feature>
<keyword evidence="5 6" id="KW-0408">Iron</keyword>
<feature type="binding site" evidence="6">
    <location>
        <position position="449"/>
    </location>
    <ligand>
        <name>Fe cation</name>
        <dbReference type="ChEBI" id="CHEBI:24875"/>
        <note>catalytic</note>
    </ligand>
</feature>
<dbReference type="GO" id="GO:0046872">
    <property type="term" value="F:metal ion binding"/>
    <property type="evidence" value="ECO:0007669"/>
    <property type="project" value="UniProtKB-KW"/>
</dbReference>
<dbReference type="Proteomes" id="UP000288805">
    <property type="component" value="Unassembled WGS sequence"/>
</dbReference>
<gene>
    <name evidence="9" type="primary">alkB_0</name>
    <name evidence="9" type="ORF">CK203_003354</name>
</gene>
<evidence type="ECO:0000259" key="8">
    <source>
        <dbReference type="PROSITE" id="PS51471"/>
    </source>
</evidence>
<evidence type="ECO:0000256" key="5">
    <source>
        <dbReference type="ARBA" id="ARBA00023004"/>
    </source>
</evidence>
<protein>
    <submittedName>
        <fullName evidence="9">Alpha-ketoglutarate-dependent dioxygenase AlkB</fullName>
    </submittedName>
</protein>
<evidence type="ECO:0000256" key="4">
    <source>
        <dbReference type="ARBA" id="ARBA00023002"/>
    </source>
</evidence>
<dbReference type="InterPro" id="IPR005123">
    <property type="entry name" value="Oxoglu/Fe-dep_dioxygenase_dom"/>
</dbReference>
<dbReference type="InterPro" id="IPR027450">
    <property type="entry name" value="AlkB-like"/>
</dbReference>
<dbReference type="SUPFAM" id="SSF51197">
    <property type="entry name" value="Clavaminate synthase-like"/>
    <property type="match status" value="1"/>
</dbReference>
<proteinExistence type="inferred from homology"/>
<sequence>MNRGSARRAGGYRGRSSRSGVGTSLRYVPVGAGRHSTNDALECKDGTPPNRREAPKQPSPGSISRQSEHELTLRHSYKQDRPSSGNSEGLSHMGINQHGQNPLETASSSSQPSGCSSASDSAHENHLPPLSDLSLKENTKNLQNESQIQTPIKYGINSMPFQNKGPQFEKNSLSKTIGTGNIELSEHPGVIEPFDICPVKTGTSIVLKAPLLSKNREKRRESKRAEEGLKGDVISSGMVLLKGYISPSDQVLLFVSHFFLEYDLLSPSPLNAKNVKIVRKCRELGLGSGGFYQPGYRDGGKLNLQMMCLGKNWDPETGTYEDERPVDNAKPPPIPDEFFHLVKEAIQDSQALLSKKKIEASKVEKELPWMTPDICIVNFYTTSGRLGLHQDKDEREETLRKGLPVVSFSIGDSAEFLYSNQRDVFNADNVLLESGDVLIFGGESRRIFHGVASIRPNTSPQVLLKETNLRPGRLNLTFRQY</sequence>
<keyword evidence="2 6" id="KW-0479">Metal-binding</keyword>
<name>A0A438K6N0_VITVI</name>
<feature type="compositionally biased region" description="Basic and acidic residues" evidence="7">
    <location>
        <begin position="66"/>
        <end position="81"/>
    </location>
</feature>
<dbReference type="EMBL" id="QGNW01000014">
    <property type="protein sequence ID" value="RVX16863.1"/>
    <property type="molecule type" value="Genomic_DNA"/>
</dbReference>
<comment type="cofactor">
    <cofactor evidence="6">
        <name>Fe(2+)</name>
        <dbReference type="ChEBI" id="CHEBI:29033"/>
    </cofactor>
    <text evidence="6">Binds 1 Fe(2+) ion per subunit.</text>
</comment>
<evidence type="ECO:0000256" key="1">
    <source>
        <dbReference type="ARBA" id="ARBA00007879"/>
    </source>
</evidence>
<evidence type="ECO:0000256" key="2">
    <source>
        <dbReference type="ARBA" id="ARBA00022723"/>
    </source>
</evidence>